<name>T1JE83_STRMM</name>
<feature type="domain" description="Protein kinase" evidence="12">
    <location>
        <begin position="31"/>
        <end position="367"/>
    </location>
</feature>
<keyword evidence="6 9" id="KW-0067">ATP-binding</keyword>
<evidence type="ECO:0000256" key="4">
    <source>
        <dbReference type="ARBA" id="ARBA00022741"/>
    </source>
</evidence>
<dbReference type="GO" id="GO:0005524">
    <property type="term" value="F:ATP binding"/>
    <property type="evidence" value="ECO:0007669"/>
    <property type="project" value="UniProtKB-UniRule"/>
</dbReference>
<keyword evidence="14" id="KW-1185">Reference proteome</keyword>
<keyword evidence="4 9" id="KW-0547">Nucleotide-binding</keyword>
<accession>T1JE83</accession>
<dbReference type="STRING" id="126957.T1JE83"/>
<dbReference type="InterPro" id="IPR051334">
    <property type="entry name" value="SRPK"/>
</dbReference>
<protein>
    <recommendedName>
        <fullName evidence="1">non-specific serine/threonine protein kinase</fullName>
        <ecNumber evidence="1">2.7.11.1</ecNumber>
    </recommendedName>
</protein>
<dbReference type="InterPro" id="IPR000719">
    <property type="entry name" value="Prot_kinase_dom"/>
</dbReference>
<feature type="transmembrane region" description="Helical" evidence="11">
    <location>
        <begin position="377"/>
        <end position="396"/>
    </location>
</feature>
<dbReference type="Pfam" id="PF00069">
    <property type="entry name" value="Pkinase"/>
    <property type="match status" value="2"/>
</dbReference>
<dbReference type="InterPro" id="IPR017441">
    <property type="entry name" value="Protein_kinase_ATP_BS"/>
</dbReference>
<keyword evidence="3" id="KW-0808">Transferase</keyword>
<keyword evidence="11" id="KW-0812">Transmembrane</keyword>
<dbReference type="FunFam" id="3.30.200.20:FF:000770">
    <property type="entry name" value="SRSF protein kinase 2"/>
    <property type="match status" value="1"/>
</dbReference>
<dbReference type="GO" id="GO:0000245">
    <property type="term" value="P:spliceosomal complex assembly"/>
    <property type="evidence" value="ECO:0007669"/>
    <property type="project" value="TreeGrafter"/>
</dbReference>
<dbReference type="GO" id="GO:0050684">
    <property type="term" value="P:regulation of mRNA processing"/>
    <property type="evidence" value="ECO:0007669"/>
    <property type="project" value="TreeGrafter"/>
</dbReference>
<evidence type="ECO:0000256" key="2">
    <source>
        <dbReference type="ARBA" id="ARBA00022527"/>
    </source>
</evidence>
<dbReference type="PhylomeDB" id="T1JE83"/>
<sequence>MNTKEIEENPKDYCHGGYHPVKLGDLFENRYLVIRKLGWGSFSTVWLCQDLQDTRFVALKIVRSAPLFAKVALREIELLKCVEHHNTGHHHKNAVVRFLDDFIITGVNGTHICMVFNILGQNLSKIKKIPLAQVKNIIKSLLENLDYLHNTCKIIHTDIKPENVCLNNNGIVDVSAAQWENLSKNISSDQLSAAKDQLRAHNASCNQTCDVAAMPLVAIADLGNSCWVDRHFADVIQTRFYRAPEVIIGKDYGPSADVWSTACLAFELATGDLLFPVLFDGKYRGSDVVSARANDFLHLDLIMELYGRGIQTERVVFNAFSCGLFKKLKERYDASDARQFTDFLQPMLIFDPSQRSSVKDALEHQWLKDLKPHDRSIRGWLVMVFMILMFIFIVMLN</sequence>
<evidence type="ECO:0000259" key="12">
    <source>
        <dbReference type="PROSITE" id="PS50011"/>
    </source>
</evidence>
<evidence type="ECO:0000256" key="6">
    <source>
        <dbReference type="ARBA" id="ARBA00022840"/>
    </source>
</evidence>
<reference evidence="14" key="1">
    <citation type="submission" date="2011-05" db="EMBL/GenBank/DDBJ databases">
        <authorList>
            <person name="Richards S.R."/>
            <person name="Qu J."/>
            <person name="Jiang H."/>
            <person name="Jhangiani S.N."/>
            <person name="Agravi P."/>
            <person name="Goodspeed R."/>
            <person name="Gross S."/>
            <person name="Mandapat C."/>
            <person name="Jackson L."/>
            <person name="Mathew T."/>
            <person name="Pu L."/>
            <person name="Thornton R."/>
            <person name="Saada N."/>
            <person name="Wilczek-Boney K.B."/>
            <person name="Lee S."/>
            <person name="Kovar C."/>
            <person name="Wu Y."/>
            <person name="Scherer S.E."/>
            <person name="Worley K.C."/>
            <person name="Muzny D.M."/>
            <person name="Gibbs R."/>
        </authorList>
    </citation>
    <scope>NUCLEOTIDE SEQUENCE</scope>
    <source>
        <strain evidence="14">Brora</strain>
    </source>
</reference>
<comment type="catalytic activity">
    <reaction evidence="7">
        <text>L-threonyl-[protein] + ATP = O-phospho-L-threonyl-[protein] + ADP + H(+)</text>
        <dbReference type="Rhea" id="RHEA:46608"/>
        <dbReference type="Rhea" id="RHEA-COMP:11060"/>
        <dbReference type="Rhea" id="RHEA-COMP:11605"/>
        <dbReference type="ChEBI" id="CHEBI:15378"/>
        <dbReference type="ChEBI" id="CHEBI:30013"/>
        <dbReference type="ChEBI" id="CHEBI:30616"/>
        <dbReference type="ChEBI" id="CHEBI:61977"/>
        <dbReference type="ChEBI" id="CHEBI:456216"/>
        <dbReference type="EC" id="2.7.11.1"/>
    </reaction>
</comment>
<keyword evidence="5" id="KW-0418">Kinase</keyword>
<proteinExistence type="inferred from homology"/>
<dbReference type="Gene3D" id="1.10.510.10">
    <property type="entry name" value="Transferase(Phosphotransferase) domain 1"/>
    <property type="match status" value="1"/>
</dbReference>
<evidence type="ECO:0000256" key="1">
    <source>
        <dbReference type="ARBA" id="ARBA00012513"/>
    </source>
</evidence>
<dbReference type="PANTHER" id="PTHR47634">
    <property type="entry name" value="PROTEIN KINASE DOMAIN-CONTAINING PROTEIN-RELATED"/>
    <property type="match status" value="1"/>
</dbReference>
<dbReference type="PROSITE" id="PS00107">
    <property type="entry name" value="PROTEIN_KINASE_ATP"/>
    <property type="match status" value="1"/>
</dbReference>
<dbReference type="HOGENOM" id="CLU_000288_81_13_1"/>
<dbReference type="PROSITE" id="PS00108">
    <property type="entry name" value="PROTEIN_KINASE_ST"/>
    <property type="match status" value="1"/>
</dbReference>
<dbReference type="EnsemblMetazoa" id="SMAR012124-RA">
    <property type="protein sequence ID" value="SMAR012124-PA"/>
    <property type="gene ID" value="SMAR012124"/>
</dbReference>
<dbReference type="InterPro" id="IPR008271">
    <property type="entry name" value="Ser/Thr_kinase_AS"/>
</dbReference>
<dbReference type="EMBL" id="JH432116">
    <property type="status" value="NOT_ANNOTATED_CDS"/>
    <property type="molecule type" value="Genomic_DNA"/>
</dbReference>
<comment type="similarity">
    <text evidence="10">Belongs to the protein kinase superfamily.</text>
</comment>
<dbReference type="EC" id="2.7.11.1" evidence="1"/>
<organism evidence="13 14">
    <name type="scientific">Strigamia maritima</name>
    <name type="common">European centipede</name>
    <name type="synonym">Geophilus maritimus</name>
    <dbReference type="NCBI Taxonomy" id="126957"/>
    <lineage>
        <taxon>Eukaryota</taxon>
        <taxon>Metazoa</taxon>
        <taxon>Ecdysozoa</taxon>
        <taxon>Arthropoda</taxon>
        <taxon>Myriapoda</taxon>
        <taxon>Chilopoda</taxon>
        <taxon>Pleurostigmophora</taxon>
        <taxon>Geophilomorpha</taxon>
        <taxon>Linotaeniidae</taxon>
        <taxon>Strigamia</taxon>
    </lineage>
</organism>
<evidence type="ECO:0000313" key="13">
    <source>
        <dbReference type="EnsemblMetazoa" id="SMAR012124-PA"/>
    </source>
</evidence>
<evidence type="ECO:0000256" key="8">
    <source>
        <dbReference type="ARBA" id="ARBA00048679"/>
    </source>
</evidence>
<dbReference type="GO" id="GO:0005737">
    <property type="term" value="C:cytoplasm"/>
    <property type="evidence" value="ECO:0007669"/>
    <property type="project" value="TreeGrafter"/>
</dbReference>
<evidence type="ECO:0000256" key="9">
    <source>
        <dbReference type="PROSITE-ProRule" id="PRU10141"/>
    </source>
</evidence>
<evidence type="ECO:0000256" key="11">
    <source>
        <dbReference type="SAM" id="Phobius"/>
    </source>
</evidence>
<dbReference type="eggNOG" id="KOG1290">
    <property type="taxonomic scope" value="Eukaryota"/>
</dbReference>
<keyword evidence="2 10" id="KW-0723">Serine/threonine-protein kinase</keyword>
<dbReference type="PROSITE" id="PS50011">
    <property type="entry name" value="PROTEIN_KINASE_DOM"/>
    <property type="match status" value="1"/>
</dbReference>
<comment type="catalytic activity">
    <reaction evidence="8">
        <text>L-seryl-[protein] + ATP = O-phospho-L-seryl-[protein] + ADP + H(+)</text>
        <dbReference type="Rhea" id="RHEA:17989"/>
        <dbReference type="Rhea" id="RHEA-COMP:9863"/>
        <dbReference type="Rhea" id="RHEA-COMP:11604"/>
        <dbReference type="ChEBI" id="CHEBI:15378"/>
        <dbReference type="ChEBI" id="CHEBI:29999"/>
        <dbReference type="ChEBI" id="CHEBI:30616"/>
        <dbReference type="ChEBI" id="CHEBI:83421"/>
        <dbReference type="ChEBI" id="CHEBI:456216"/>
        <dbReference type="EC" id="2.7.11.1"/>
    </reaction>
</comment>
<dbReference type="SUPFAM" id="SSF56112">
    <property type="entry name" value="Protein kinase-like (PK-like)"/>
    <property type="match status" value="1"/>
</dbReference>
<dbReference type="PANTHER" id="PTHR47634:SF9">
    <property type="entry name" value="PROTEIN KINASE DOMAIN-CONTAINING PROTEIN-RELATED"/>
    <property type="match status" value="1"/>
</dbReference>
<keyword evidence="11" id="KW-0472">Membrane</keyword>
<dbReference type="AlphaFoldDB" id="T1JE83"/>
<dbReference type="GO" id="GO:0004674">
    <property type="term" value="F:protein serine/threonine kinase activity"/>
    <property type="evidence" value="ECO:0007669"/>
    <property type="project" value="UniProtKB-KW"/>
</dbReference>
<evidence type="ECO:0000313" key="14">
    <source>
        <dbReference type="Proteomes" id="UP000014500"/>
    </source>
</evidence>
<feature type="binding site" evidence="9">
    <location>
        <position position="60"/>
    </location>
    <ligand>
        <name>ATP</name>
        <dbReference type="ChEBI" id="CHEBI:30616"/>
    </ligand>
</feature>
<reference evidence="13" key="2">
    <citation type="submission" date="2015-02" db="UniProtKB">
        <authorList>
            <consortium name="EnsemblMetazoa"/>
        </authorList>
    </citation>
    <scope>IDENTIFICATION</scope>
</reference>
<dbReference type="Gene3D" id="3.30.200.20">
    <property type="entry name" value="Phosphorylase Kinase, domain 1"/>
    <property type="match status" value="1"/>
</dbReference>
<dbReference type="GO" id="GO:0005634">
    <property type="term" value="C:nucleus"/>
    <property type="evidence" value="ECO:0007669"/>
    <property type="project" value="TreeGrafter"/>
</dbReference>
<dbReference type="SMART" id="SM00220">
    <property type="entry name" value="S_TKc"/>
    <property type="match status" value="1"/>
</dbReference>
<evidence type="ECO:0000256" key="5">
    <source>
        <dbReference type="ARBA" id="ARBA00022777"/>
    </source>
</evidence>
<dbReference type="FunFam" id="1.10.510.10:FF:000275">
    <property type="entry name" value="SRSF protein kinase 2 isoform X3"/>
    <property type="match status" value="1"/>
</dbReference>
<dbReference type="InterPro" id="IPR011009">
    <property type="entry name" value="Kinase-like_dom_sf"/>
</dbReference>
<evidence type="ECO:0000256" key="3">
    <source>
        <dbReference type="ARBA" id="ARBA00022679"/>
    </source>
</evidence>
<dbReference type="Proteomes" id="UP000014500">
    <property type="component" value="Unassembled WGS sequence"/>
</dbReference>
<keyword evidence="11" id="KW-1133">Transmembrane helix</keyword>
<evidence type="ECO:0000256" key="7">
    <source>
        <dbReference type="ARBA" id="ARBA00047899"/>
    </source>
</evidence>
<evidence type="ECO:0000256" key="10">
    <source>
        <dbReference type="RuleBase" id="RU000304"/>
    </source>
</evidence>